<accession>A0ABN7AP53</accession>
<organism evidence="2 3">
    <name type="scientific">Nesidiocoris tenuis</name>
    <dbReference type="NCBI Taxonomy" id="355587"/>
    <lineage>
        <taxon>Eukaryota</taxon>
        <taxon>Metazoa</taxon>
        <taxon>Ecdysozoa</taxon>
        <taxon>Arthropoda</taxon>
        <taxon>Hexapoda</taxon>
        <taxon>Insecta</taxon>
        <taxon>Pterygota</taxon>
        <taxon>Neoptera</taxon>
        <taxon>Paraneoptera</taxon>
        <taxon>Hemiptera</taxon>
        <taxon>Heteroptera</taxon>
        <taxon>Panheteroptera</taxon>
        <taxon>Cimicomorpha</taxon>
        <taxon>Miridae</taxon>
        <taxon>Dicyphina</taxon>
        <taxon>Nesidiocoris</taxon>
    </lineage>
</organism>
<sequence>MDDSGKLLPLLKDCLVPGVSKGNDRPLIKEDFELFAPSITRKLNIAANLVSDSNGSISKEILSDVELLSYLVVVCGQHSVSGAWTQPENVDLCLGILEKIETAYKNANGRDIFKNSKIMKKIFVLLRSDLLLTSFKCHPASVICYAWILKRLTLPALADHLTEVLPTALILADDYETENIKMGLECLHHIIENVAIAQLKYNGSDEVILDVLKKCMFQTEAVVVEPQLQCYIALMGNDLTHSTTALARNNFDQPIKTVLSNMYMEQKLALRLVYASNLANLIEARGLGIVRHLTLIFKILHEYTLEPSTTNKSLEALSKVVQVCWCRGKSVKESVTLILLKLCVELSRSKGKYEVDEVLRLARSTASLLIQAYPELTDELDEHICANDSIDQALGTVISQIFHPRN</sequence>
<dbReference type="InterPro" id="IPR018870">
    <property type="entry name" value="Tti2"/>
</dbReference>
<dbReference type="Proteomes" id="UP001307889">
    <property type="component" value="Chromosome 4"/>
</dbReference>
<dbReference type="PANTHER" id="PTHR32226">
    <property type="entry name" value="TELO2-INTERACTING PROTEIN 2"/>
    <property type="match status" value="1"/>
</dbReference>
<dbReference type="PANTHER" id="PTHR32226:SF2">
    <property type="entry name" value="TELO2-INTERACTING PROTEIN 2"/>
    <property type="match status" value="1"/>
</dbReference>
<name>A0ABN7AP53_9HEMI</name>
<protein>
    <submittedName>
        <fullName evidence="2">Heterochromatin protein</fullName>
    </submittedName>
</protein>
<reference evidence="2 3" key="1">
    <citation type="submission" date="2023-09" db="EMBL/GenBank/DDBJ databases">
        <title>Nesidiocoris tenuis whole genome shotgun sequence.</title>
        <authorList>
            <person name="Shibata T."/>
            <person name="Shimoda M."/>
            <person name="Kobayashi T."/>
            <person name="Uehara T."/>
        </authorList>
    </citation>
    <scope>NUCLEOTIDE SEQUENCE [LARGE SCALE GENOMIC DNA]</scope>
    <source>
        <strain evidence="2 3">Japan</strain>
    </source>
</reference>
<comment type="similarity">
    <text evidence="1">Belongs to the TTI2 family.</text>
</comment>
<dbReference type="InterPro" id="IPR016024">
    <property type="entry name" value="ARM-type_fold"/>
</dbReference>
<dbReference type="EMBL" id="AP028912">
    <property type="protein sequence ID" value="BES93044.1"/>
    <property type="molecule type" value="Genomic_DNA"/>
</dbReference>
<dbReference type="SUPFAM" id="SSF48371">
    <property type="entry name" value="ARM repeat"/>
    <property type="match status" value="1"/>
</dbReference>
<gene>
    <name evidence="2" type="ORF">NTJ_05853</name>
</gene>
<proteinExistence type="inferred from homology"/>
<keyword evidence="3" id="KW-1185">Reference proteome</keyword>
<evidence type="ECO:0000313" key="2">
    <source>
        <dbReference type="EMBL" id="BES93044.1"/>
    </source>
</evidence>
<evidence type="ECO:0000256" key="1">
    <source>
        <dbReference type="ARBA" id="ARBA00034736"/>
    </source>
</evidence>
<evidence type="ECO:0000313" key="3">
    <source>
        <dbReference type="Proteomes" id="UP001307889"/>
    </source>
</evidence>